<dbReference type="InterPro" id="IPR023827">
    <property type="entry name" value="Peptidase_S8_Asp-AS"/>
</dbReference>
<dbReference type="InterPro" id="IPR000209">
    <property type="entry name" value="Peptidase_S8/S53_dom"/>
</dbReference>
<feature type="active site" description="Charge relay system" evidence="5">
    <location>
        <position position="175"/>
    </location>
</feature>
<gene>
    <name evidence="10" type="ORF">EWM59_10010</name>
</gene>
<keyword evidence="3 5" id="KW-0378">Hydrolase</keyword>
<evidence type="ECO:0000313" key="10">
    <source>
        <dbReference type="EMBL" id="RYU95689.1"/>
    </source>
</evidence>
<evidence type="ECO:0000256" key="5">
    <source>
        <dbReference type="PROSITE-ProRule" id="PRU01240"/>
    </source>
</evidence>
<dbReference type="PROSITE" id="PS00136">
    <property type="entry name" value="SUBTILASE_ASP"/>
    <property type="match status" value="1"/>
</dbReference>
<dbReference type="EMBL" id="SEWF01000012">
    <property type="protein sequence ID" value="RYU95689.1"/>
    <property type="molecule type" value="Genomic_DNA"/>
</dbReference>
<evidence type="ECO:0000256" key="3">
    <source>
        <dbReference type="ARBA" id="ARBA00022801"/>
    </source>
</evidence>
<accession>A0A4Q5M108</accession>
<dbReference type="InterPro" id="IPR026444">
    <property type="entry name" value="Secre_tail"/>
</dbReference>
<evidence type="ECO:0000256" key="8">
    <source>
        <dbReference type="SAM" id="SignalP"/>
    </source>
</evidence>
<feature type="active site" description="Charge relay system" evidence="5">
    <location>
        <position position="393"/>
    </location>
</feature>
<keyword evidence="2 5" id="KW-0645">Protease</keyword>
<dbReference type="Gene3D" id="3.40.50.200">
    <property type="entry name" value="Peptidase S8/S53 domain"/>
    <property type="match status" value="1"/>
</dbReference>
<feature type="active site" description="Charge relay system" evidence="5">
    <location>
        <position position="215"/>
    </location>
</feature>
<protein>
    <submittedName>
        <fullName evidence="10">T9SS type A sorting domain-containing protein</fullName>
    </submittedName>
</protein>
<dbReference type="CDD" id="cd07493">
    <property type="entry name" value="Peptidases_S8_9"/>
    <property type="match status" value="1"/>
</dbReference>
<evidence type="ECO:0000256" key="7">
    <source>
        <dbReference type="SAM" id="MobiDB-lite"/>
    </source>
</evidence>
<proteinExistence type="inferred from homology"/>
<keyword evidence="4 5" id="KW-0720">Serine protease</keyword>
<feature type="signal peptide" evidence="8">
    <location>
        <begin position="1"/>
        <end position="19"/>
    </location>
</feature>
<dbReference type="PRINTS" id="PR00723">
    <property type="entry name" value="SUBTILISIN"/>
</dbReference>
<evidence type="ECO:0000259" key="9">
    <source>
        <dbReference type="Pfam" id="PF00082"/>
    </source>
</evidence>
<reference evidence="10 11" key="1">
    <citation type="submission" date="2019-02" db="EMBL/GenBank/DDBJ databases">
        <title>Bacterial novel species Emticicia sp. 17J42-9 isolated from soil.</title>
        <authorList>
            <person name="Jung H.-Y."/>
        </authorList>
    </citation>
    <scope>NUCLEOTIDE SEQUENCE [LARGE SCALE GENOMIC DNA]</scope>
    <source>
        <strain evidence="10 11">17J42-9</strain>
    </source>
</reference>
<sequence length="546" mass="59967">MKKNLLVCLLLSLQLSAFAQNQYLVVFKDKANSTYSVANPKQFLSDRSIQRRTRQNIAITERDLPPNVAYLTEISKTGAKILYKSRWLNAVLVQATPAILTQILKLSFVKGLEGTGDIRNARTGGVSESSEPRNKFDSEEVTDNGYSQTQLAMLGADKMHTRGFRGEGMLIGVLDSGFQNADQLSFFKDLFADKRVVSTFDFVDREVNVYDDHSHGTNVLSCMAAYESGKIVGTAYKASYVLLRTEDVYSETKREEANWLFGAEMADSVGVDVINTSLGYSTFDNPAQNYKYSDMNGDRALATRAADWAAQAGILVVASAGNEGNGSWKYIGTPADADSIIAVGAVTGTRSVATFSSYGPSGDGRIKPDLAAQGQTTLVGTPGNSVGYSNGTSFSSPLMAGFAASFWQAFPELTNMQVRQYLIRSASQYENPDNRVGYGIPDFEKAYQIAELDQLITNLKKQGKDVVVFPNPANTQNEPVKVWVLKDDAGQNFEYKLVDMTGKVIWSMATTEKNITLPAKVDYWQTNYILKVTSENLNFTSKVARN</sequence>
<dbReference type="GO" id="GO:0004252">
    <property type="term" value="F:serine-type endopeptidase activity"/>
    <property type="evidence" value="ECO:0007669"/>
    <property type="project" value="UniProtKB-UniRule"/>
</dbReference>
<dbReference type="InterPro" id="IPR050131">
    <property type="entry name" value="Peptidase_S8_subtilisin-like"/>
</dbReference>
<dbReference type="PROSITE" id="PS00138">
    <property type="entry name" value="SUBTILASE_SER"/>
    <property type="match status" value="1"/>
</dbReference>
<dbReference type="PANTHER" id="PTHR43806:SF67">
    <property type="entry name" value="EGF-LIKE DOMAIN-CONTAINING PROTEIN"/>
    <property type="match status" value="1"/>
</dbReference>
<evidence type="ECO:0000256" key="2">
    <source>
        <dbReference type="ARBA" id="ARBA00022670"/>
    </source>
</evidence>
<dbReference type="InterPro" id="IPR015500">
    <property type="entry name" value="Peptidase_S8_subtilisin-rel"/>
</dbReference>
<dbReference type="PIRSF" id="PIRSF037903">
    <property type="entry name" value="Subtilisin_rel_GFO_2223"/>
    <property type="match status" value="1"/>
</dbReference>
<evidence type="ECO:0000256" key="1">
    <source>
        <dbReference type="ARBA" id="ARBA00011073"/>
    </source>
</evidence>
<feature type="chain" id="PRO_5020625265" evidence="8">
    <location>
        <begin position="20"/>
        <end position="546"/>
    </location>
</feature>
<dbReference type="InterPro" id="IPR023828">
    <property type="entry name" value="Peptidase_S8_Ser-AS"/>
</dbReference>
<dbReference type="SUPFAM" id="SSF52743">
    <property type="entry name" value="Subtilisin-like"/>
    <property type="match status" value="1"/>
</dbReference>
<evidence type="ECO:0000256" key="4">
    <source>
        <dbReference type="ARBA" id="ARBA00022825"/>
    </source>
</evidence>
<dbReference type="NCBIfam" id="TIGR04183">
    <property type="entry name" value="Por_Secre_tail"/>
    <property type="match status" value="1"/>
</dbReference>
<organism evidence="10 11">
    <name type="scientific">Emticicia agri</name>
    <dbReference type="NCBI Taxonomy" id="2492393"/>
    <lineage>
        <taxon>Bacteria</taxon>
        <taxon>Pseudomonadati</taxon>
        <taxon>Bacteroidota</taxon>
        <taxon>Cytophagia</taxon>
        <taxon>Cytophagales</taxon>
        <taxon>Leadbetterellaceae</taxon>
        <taxon>Emticicia</taxon>
    </lineage>
</organism>
<dbReference type="PANTHER" id="PTHR43806">
    <property type="entry name" value="PEPTIDASE S8"/>
    <property type="match status" value="1"/>
</dbReference>
<dbReference type="RefSeq" id="WP_130020829.1">
    <property type="nucleotide sequence ID" value="NZ_SEWF01000012.1"/>
</dbReference>
<name>A0A4Q5M108_9BACT</name>
<keyword evidence="11" id="KW-1185">Reference proteome</keyword>
<dbReference type="OrthoDB" id="9792152at2"/>
<feature type="domain" description="Peptidase S8/S53" evidence="9">
    <location>
        <begin position="166"/>
        <end position="439"/>
    </location>
</feature>
<dbReference type="AlphaFoldDB" id="A0A4Q5M108"/>
<dbReference type="Pfam" id="PF00082">
    <property type="entry name" value="Peptidase_S8"/>
    <property type="match status" value="1"/>
</dbReference>
<dbReference type="GO" id="GO:0006508">
    <property type="term" value="P:proteolysis"/>
    <property type="evidence" value="ECO:0007669"/>
    <property type="project" value="UniProtKB-KW"/>
</dbReference>
<dbReference type="InterPro" id="IPR036852">
    <property type="entry name" value="Peptidase_S8/S53_dom_sf"/>
</dbReference>
<evidence type="ECO:0000313" key="11">
    <source>
        <dbReference type="Proteomes" id="UP000293162"/>
    </source>
</evidence>
<dbReference type="InterPro" id="IPR017317">
    <property type="entry name" value="Pept_S8_subtilisin_bacteroid-2"/>
</dbReference>
<evidence type="ECO:0000256" key="6">
    <source>
        <dbReference type="RuleBase" id="RU003355"/>
    </source>
</evidence>
<dbReference type="PROSITE" id="PS51892">
    <property type="entry name" value="SUBTILASE"/>
    <property type="match status" value="1"/>
</dbReference>
<feature type="region of interest" description="Disordered" evidence="7">
    <location>
        <begin position="120"/>
        <end position="142"/>
    </location>
</feature>
<comment type="similarity">
    <text evidence="1 5 6">Belongs to the peptidase S8 family.</text>
</comment>
<keyword evidence="8" id="KW-0732">Signal</keyword>
<comment type="caution">
    <text evidence="10">The sequence shown here is derived from an EMBL/GenBank/DDBJ whole genome shotgun (WGS) entry which is preliminary data.</text>
</comment>
<dbReference type="Proteomes" id="UP000293162">
    <property type="component" value="Unassembled WGS sequence"/>
</dbReference>